<feature type="region of interest" description="Disordered" evidence="1">
    <location>
        <begin position="39"/>
        <end position="88"/>
    </location>
</feature>
<evidence type="ECO:0000313" key="2">
    <source>
        <dbReference type="EMBL" id="QTE04087.1"/>
    </source>
</evidence>
<reference evidence="2" key="1">
    <citation type="submission" date="2020-09" db="EMBL/GenBank/DDBJ databases">
        <title>Parvovirus dark matter in the feces of wild birds.</title>
        <authorList>
            <person name="Dai Z."/>
            <person name="Yang S."/>
            <person name="Zhang W."/>
        </authorList>
    </citation>
    <scope>NUCLEOTIDE SEQUENCE</scope>
    <source>
        <strain evidence="2">Rfb200par029</strain>
    </source>
</reference>
<feature type="compositionally biased region" description="Basic and acidic residues" evidence="1">
    <location>
        <begin position="39"/>
        <end position="54"/>
    </location>
</feature>
<feature type="region of interest" description="Disordered" evidence="1">
    <location>
        <begin position="1"/>
        <end position="24"/>
    </location>
</feature>
<sequence>MPRQRPLGAHPSERPNWGSMNEGQRRYAVEQYQLARVRRGLDIDHPFPGERPTEPEVTQGDSIEPNEADNNPGEEELDEVHNRDYNQDDIDEVIRELYTGMGDVEMQNVSSSSSAAKRGGDTVASAGGKKARSGGRNSIPGRAGAEGGGGGVSGASEGIVEIPRPLNDDSFYTKHFKKQHKFFTFGFASKVISQAIAVSGSAYPAHTQYYMTSSLAQIPVHIPALYLNPSEYNLLPAGSHVKHVKVTVIQRNPVLQFETNASSTQLATLNQNKNAIYSIGLNMSGYGVDRHYSAFGTSGEPMIPTAQTPPIYDVSTTPVYQGLVSDLYGVTNTDGQFVNVTPKHQFGMFTTLKNYWCTTTTSLDTNGWPNLQSKVKEWDAANTVGTPICTYEYTPQMGILKGTQRAIWTGLPFRTTNNFFHGTNQVGPEQIVRAINNVNGQTTTLTYSTPTKTATLATQTIYTQIENGQFQMVGPSGNLNPKVQPSLHVGIMPAPALSSGSLTSDLSNSTFTDVRGYFDVTCEMIVGWREHTDRPFAASYNVAPGEEIYQTTGGGLLQDTSVWAGQLGNLPIPNS</sequence>
<feature type="compositionally biased region" description="Acidic residues" evidence="1">
    <location>
        <begin position="64"/>
        <end position="78"/>
    </location>
</feature>
<protein>
    <submittedName>
        <fullName evidence="2">Structural protein</fullName>
    </submittedName>
</protein>
<name>A0A8A4XD50_9VIRU</name>
<dbReference type="Pfam" id="PF02336">
    <property type="entry name" value="Denso_VP4"/>
    <property type="match status" value="1"/>
</dbReference>
<dbReference type="InterPro" id="IPR003433">
    <property type="entry name" value="Capsid_VP4_densovirus"/>
</dbReference>
<dbReference type="InterPro" id="IPR016184">
    <property type="entry name" value="Capsid/spike_ssDNA_virus"/>
</dbReference>
<feature type="compositionally biased region" description="Gly residues" evidence="1">
    <location>
        <begin position="144"/>
        <end position="153"/>
    </location>
</feature>
<dbReference type="SUPFAM" id="SSF88645">
    <property type="entry name" value="ssDNA viruses"/>
    <property type="match status" value="1"/>
</dbReference>
<evidence type="ECO:0000256" key="1">
    <source>
        <dbReference type="SAM" id="MobiDB-lite"/>
    </source>
</evidence>
<feature type="region of interest" description="Disordered" evidence="1">
    <location>
        <begin position="108"/>
        <end position="156"/>
    </location>
</feature>
<dbReference type="EMBL" id="MW046614">
    <property type="protein sequence ID" value="QTE04087.1"/>
    <property type="molecule type" value="Genomic_DNA"/>
</dbReference>
<organism evidence="2">
    <name type="scientific">Tarsiger cyanurus ambidensovirus</name>
    <dbReference type="NCBI Taxonomy" id="2794449"/>
    <lineage>
        <taxon>Viruses</taxon>
        <taxon>Monodnaviria</taxon>
        <taxon>Shotokuvirae</taxon>
        <taxon>Cossaviricota</taxon>
        <taxon>Quintoviricetes</taxon>
        <taxon>Piccovirales</taxon>
        <taxon>Parvoviridae</taxon>
        <taxon>Densovirinae</taxon>
        <taxon>Ambidensovirus</taxon>
    </lineage>
</organism>
<proteinExistence type="predicted"/>
<accession>A0A8A4XD50</accession>
<dbReference type="GO" id="GO:0005198">
    <property type="term" value="F:structural molecule activity"/>
    <property type="evidence" value="ECO:0007669"/>
    <property type="project" value="InterPro"/>
</dbReference>